<feature type="transmembrane region" description="Helical" evidence="6">
    <location>
        <begin position="179"/>
        <end position="200"/>
    </location>
</feature>
<evidence type="ECO:0000256" key="1">
    <source>
        <dbReference type="ARBA" id="ARBA00004141"/>
    </source>
</evidence>
<comment type="caution">
    <text evidence="8">The sequence shown here is derived from an EMBL/GenBank/DDBJ whole genome shotgun (WGS) entry which is preliminary data.</text>
</comment>
<feature type="transmembrane region" description="Helical" evidence="6">
    <location>
        <begin position="12"/>
        <end position="32"/>
    </location>
</feature>
<accession>A0ABS1D9T6</accession>
<evidence type="ECO:0000256" key="2">
    <source>
        <dbReference type="ARBA" id="ARBA00009853"/>
    </source>
</evidence>
<feature type="transmembrane region" description="Helical" evidence="6">
    <location>
        <begin position="125"/>
        <end position="142"/>
    </location>
</feature>
<evidence type="ECO:0000259" key="7">
    <source>
        <dbReference type="Pfam" id="PF00892"/>
    </source>
</evidence>
<keyword evidence="4 6" id="KW-1133">Transmembrane helix</keyword>
<keyword evidence="3 6" id="KW-0812">Transmembrane</keyword>
<reference evidence="8 9" key="1">
    <citation type="journal article" date="2020" name="Microorganisms">
        <title>Osmotic Adaptation and Compatible Solute Biosynthesis of Phototrophic Bacteria as Revealed from Genome Analyses.</title>
        <authorList>
            <person name="Imhoff J.F."/>
            <person name="Rahn T."/>
            <person name="Kunzel S."/>
            <person name="Keller A."/>
            <person name="Neulinger S.C."/>
        </authorList>
    </citation>
    <scope>NUCLEOTIDE SEQUENCE [LARGE SCALE GENOMIC DNA]</scope>
    <source>
        <strain evidence="8 9">DSM 9895</strain>
    </source>
</reference>
<feature type="transmembrane region" description="Helical" evidence="6">
    <location>
        <begin position="212"/>
        <end position="233"/>
    </location>
</feature>
<feature type="transmembrane region" description="Helical" evidence="6">
    <location>
        <begin position="148"/>
        <end position="167"/>
    </location>
</feature>
<evidence type="ECO:0000313" key="8">
    <source>
        <dbReference type="EMBL" id="MBK1666697.1"/>
    </source>
</evidence>
<name>A0ABS1D9T6_9PROT</name>
<comment type="similarity">
    <text evidence="2">Belongs to the drug/metabolite transporter (DMT) superfamily. 10 TMS drug/metabolite exporter (DME) (TC 2.A.7.3) family.</text>
</comment>
<evidence type="ECO:0000256" key="5">
    <source>
        <dbReference type="ARBA" id="ARBA00023136"/>
    </source>
</evidence>
<dbReference type="SUPFAM" id="SSF103481">
    <property type="entry name" value="Multidrug resistance efflux transporter EmrE"/>
    <property type="match status" value="2"/>
</dbReference>
<protein>
    <recommendedName>
        <fullName evidence="7">EamA domain-containing protein</fullName>
    </recommendedName>
</protein>
<dbReference type="InterPro" id="IPR037185">
    <property type="entry name" value="EmrE-like"/>
</dbReference>
<feature type="transmembrane region" description="Helical" evidence="6">
    <location>
        <begin position="267"/>
        <end position="286"/>
    </location>
</feature>
<feature type="transmembrane region" description="Helical" evidence="6">
    <location>
        <begin position="38"/>
        <end position="58"/>
    </location>
</feature>
<proteinExistence type="inferred from homology"/>
<organism evidence="8 9">
    <name type="scientific">Rhodovibrio sodomensis</name>
    <dbReference type="NCBI Taxonomy" id="1088"/>
    <lineage>
        <taxon>Bacteria</taxon>
        <taxon>Pseudomonadati</taxon>
        <taxon>Pseudomonadota</taxon>
        <taxon>Alphaproteobacteria</taxon>
        <taxon>Rhodospirillales</taxon>
        <taxon>Rhodovibrionaceae</taxon>
        <taxon>Rhodovibrio</taxon>
    </lineage>
</organism>
<dbReference type="PANTHER" id="PTHR22911:SF6">
    <property type="entry name" value="SOLUTE CARRIER FAMILY 35 MEMBER G1"/>
    <property type="match status" value="1"/>
</dbReference>
<evidence type="ECO:0000256" key="4">
    <source>
        <dbReference type="ARBA" id="ARBA00022989"/>
    </source>
</evidence>
<feature type="transmembrane region" description="Helical" evidence="6">
    <location>
        <begin position="96"/>
        <end position="118"/>
    </location>
</feature>
<comment type="subcellular location">
    <subcellularLocation>
        <location evidence="1">Membrane</location>
        <topology evidence="1">Multi-pass membrane protein</topology>
    </subcellularLocation>
</comment>
<feature type="domain" description="EamA" evidence="7">
    <location>
        <begin position="10"/>
        <end position="140"/>
    </location>
</feature>
<evidence type="ECO:0000313" key="9">
    <source>
        <dbReference type="Proteomes" id="UP001296873"/>
    </source>
</evidence>
<evidence type="ECO:0000256" key="3">
    <source>
        <dbReference type="ARBA" id="ARBA00022692"/>
    </source>
</evidence>
<sequence>MLMIPQHRLRGILIMLASAAAAVAVGGAIKAVDPDLPTATVAFLRFACALVLLAPLWWRYRQAILATPSTGTHVLRGLAGLVAVGLYFYTLGVLPLSTAIAAQFTAPLFVPPLAAWLLGERTSPLAYLGVALAVSGAILSAGPDLQAYVPAVALGLASAMIGALLAVHAKTMMNAGESLVTLGFWYTLAGTAGCGAWVLATGDWVPPDAFSLSMTSIAGVAGSLSAIFVLAAYRHLPSALFAALKLLPIPASAVTALVLFAEVPAPAPLFGMSLILAGIVISQPDLRQALSRLVRSAAAA</sequence>
<dbReference type="Pfam" id="PF00892">
    <property type="entry name" value="EamA"/>
    <property type="match status" value="1"/>
</dbReference>
<dbReference type="PANTHER" id="PTHR22911">
    <property type="entry name" value="ACYL-MALONYL CONDENSING ENZYME-RELATED"/>
    <property type="match status" value="1"/>
</dbReference>
<dbReference type="InterPro" id="IPR000620">
    <property type="entry name" value="EamA_dom"/>
</dbReference>
<dbReference type="EMBL" id="NRRL01000001">
    <property type="protein sequence ID" value="MBK1666697.1"/>
    <property type="molecule type" value="Genomic_DNA"/>
</dbReference>
<dbReference type="Proteomes" id="UP001296873">
    <property type="component" value="Unassembled WGS sequence"/>
</dbReference>
<feature type="transmembrane region" description="Helical" evidence="6">
    <location>
        <begin position="70"/>
        <end position="90"/>
    </location>
</feature>
<gene>
    <name evidence="8" type="ORF">CKO28_01385</name>
</gene>
<evidence type="ECO:0000256" key="6">
    <source>
        <dbReference type="SAM" id="Phobius"/>
    </source>
</evidence>
<keyword evidence="9" id="KW-1185">Reference proteome</keyword>
<feature type="transmembrane region" description="Helical" evidence="6">
    <location>
        <begin position="240"/>
        <end position="261"/>
    </location>
</feature>
<keyword evidence="5 6" id="KW-0472">Membrane</keyword>